<evidence type="ECO:0000256" key="3">
    <source>
        <dbReference type="ARBA" id="ARBA00038502"/>
    </source>
</evidence>
<comment type="similarity">
    <text evidence="3">Belongs to the acetyltransferase family. RimJ subfamily.</text>
</comment>
<dbReference type="GO" id="GO:0008999">
    <property type="term" value="F:protein-N-terminal-alanine acetyltransferase activity"/>
    <property type="evidence" value="ECO:0007669"/>
    <property type="project" value="UniProtKB-EC"/>
</dbReference>
<protein>
    <submittedName>
        <fullName evidence="5">Ribosomal-protein-alanine N-acetyltransferase</fullName>
        <ecNumber evidence="5">2.3.1.267</ecNumber>
    </submittedName>
</protein>
<keyword evidence="2 5" id="KW-0012">Acyltransferase</keyword>
<dbReference type="InterPro" id="IPR000182">
    <property type="entry name" value="GNAT_dom"/>
</dbReference>
<dbReference type="SUPFAM" id="SSF55729">
    <property type="entry name" value="Acyl-CoA N-acyltransferases (Nat)"/>
    <property type="match status" value="1"/>
</dbReference>
<keyword evidence="1 5" id="KW-0808">Transferase</keyword>
<dbReference type="Gene3D" id="3.40.630.30">
    <property type="match status" value="1"/>
</dbReference>
<name>A0ABS4HVR4_9BACL</name>
<comment type="caution">
    <text evidence="5">The sequence shown here is derived from an EMBL/GenBank/DDBJ whole genome shotgun (WGS) entry which is preliminary data.</text>
</comment>
<dbReference type="EMBL" id="JAGGKV010000003">
    <property type="protein sequence ID" value="MBP1962640.1"/>
    <property type="molecule type" value="Genomic_DNA"/>
</dbReference>
<gene>
    <name evidence="5" type="ORF">J2Z65_001839</name>
</gene>
<sequence>MSYMGERVHIRFIRANDAEALLDLMQNNRALFEQVVPKRNESFYTLEQQEKIIDQWTKSRDEDKRYAFGIFLNETNQLIGEVSFFEVRRGALQNCILGYCLDQKHNGKGYMTEAIDLILNFAFKEAGLHRVEAGVLPSNQGSIRVLEKAGFKKEGLAKKLLEINGKREDHLMFAILDEDFFSAK</sequence>
<proteinExistence type="inferred from homology"/>
<accession>A0ABS4HVR4</accession>
<dbReference type="InterPro" id="IPR016181">
    <property type="entry name" value="Acyl_CoA_acyltransferase"/>
</dbReference>
<dbReference type="PANTHER" id="PTHR43792">
    <property type="entry name" value="GNAT FAMILY, PUTATIVE (AFU_ORTHOLOGUE AFUA_3G00765)-RELATED-RELATED"/>
    <property type="match status" value="1"/>
</dbReference>
<evidence type="ECO:0000256" key="2">
    <source>
        <dbReference type="ARBA" id="ARBA00023315"/>
    </source>
</evidence>
<dbReference type="EC" id="2.3.1.267" evidence="5"/>
<evidence type="ECO:0000256" key="1">
    <source>
        <dbReference type="ARBA" id="ARBA00022679"/>
    </source>
</evidence>
<dbReference type="PROSITE" id="PS51186">
    <property type="entry name" value="GNAT"/>
    <property type="match status" value="1"/>
</dbReference>
<dbReference type="Proteomes" id="UP001519344">
    <property type="component" value="Unassembled WGS sequence"/>
</dbReference>
<dbReference type="RefSeq" id="WP_167062502.1">
    <property type="nucleotide sequence ID" value="NZ_JAAOZR010000024.1"/>
</dbReference>
<organism evidence="5 6">
    <name type="scientific">Paenibacillus aceris</name>
    <dbReference type="NCBI Taxonomy" id="869555"/>
    <lineage>
        <taxon>Bacteria</taxon>
        <taxon>Bacillati</taxon>
        <taxon>Bacillota</taxon>
        <taxon>Bacilli</taxon>
        <taxon>Bacillales</taxon>
        <taxon>Paenibacillaceae</taxon>
        <taxon>Paenibacillus</taxon>
    </lineage>
</organism>
<reference evidence="5 6" key="1">
    <citation type="submission" date="2021-03" db="EMBL/GenBank/DDBJ databases">
        <title>Genomic Encyclopedia of Type Strains, Phase IV (KMG-IV): sequencing the most valuable type-strain genomes for metagenomic binning, comparative biology and taxonomic classification.</title>
        <authorList>
            <person name="Goeker M."/>
        </authorList>
    </citation>
    <scope>NUCLEOTIDE SEQUENCE [LARGE SCALE GENOMIC DNA]</scope>
    <source>
        <strain evidence="5 6">DSM 24950</strain>
    </source>
</reference>
<feature type="domain" description="N-acetyltransferase" evidence="4">
    <location>
        <begin position="30"/>
        <end position="178"/>
    </location>
</feature>
<keyword evidence="6" id="KW-1185">Reference proteome</keyword>
<dbReference type="InterPro" id="IPR051531">
    <property type="entry name" value="N-acetyltransferase"/>
</dbReference>
<dbReference type="Pfam" id="PF13302">
    <property type="entry name" value="Acetyltransf_3"/>
    <property type="match status" value="1"/>
</dbReference>
<evidence type="ECO:0000313" key="6">
    <source>
        <dbReference type="Proteomes" id="UP001519344"/>
    </source>
</evidence>
<dbReference type="PANTHER" id="PTHR43792:SF8">
    <property type="entry name" value="[RIBOSOMAL PROTEIN US5]-ALANINE N-ACETYLTRANSFERASE"/>
    <property type="match status" value="1"/>
</dbReference>
<evidence type="ECO:0000313" key="5">
    <source>
        <dbReference type="EMBL" id="MBP1962640.1"/>
    </source>
</evidence>
<evidence type="ECO:0000259" key="4">
    <source>
        <dbReference type="PROSITE" id="PS51186"/>
    </source>
</evidence>